<feature type="compositionally biased region" description="Low complexity" evidence="4">
    <location>
        <begin position="385"/>
        <end position="394"/>
    </location>
</feature>
<dbReference type="AlphaFoldDB" id="A0A9W4DYQ9"/>
<dbReference type="Pfam" id="PF00005">
    <property type="entry name" value="ABC_tran"/>
    <property type="match status" value="1"/>
</dbReference>
<dbReference type="GO" id="GO:0016887">
    <property type="term" value="F:ATP hydrolysis activity"/>
    <property type="evidence" value="ECO:0007669"/>
    <property type="project" value="InterPro"/>
</dbReference>
<dbReference type="PROSITE" id="PS50893">
    <property type="entry name" value="ABC_TRANSPORTER_2"/>
    <property type="match status" value="1"/>
</dbReference>
<dbReference type="InterPro" id="IPR017871">
    <property type="entry name" value="ABC_transporter-like_CS"/>
</dbReference>
<dbReference type="PANTHER" id="PTHR42781">
    <property type="entry name" value="SPERMIDINE/PUTRESCINE IMPORT ATP-BINDING PROTEIN POTA"/>
    <property type="match status" value="1"/>
</dbReference>
<evidence type="ECO:0000256" key="4">
    <source>
        <dbReference type="SAM" id="MobiDB-lite"/>
    </source>
</evidence>
<dbReference type="InterPro" id="IPR008995">
    <property type="entry name" value="Mo/tungstate-bd_C_term_dom"/>
</dbReference>
<dbReference type="InterPro" id="IPR012340">
    <property type="entry name" value="NA-bd_OB-fold"/>
</dbReference>
<feature type="region of interest" description="Disordered" evidence="4">
    <location>
        <begin position="1"/>
        <end position="20"/>
    </location>
</feature>
<keyword evidence="7" id="KW-1185">Reference proteome</keyword>
<dbReference type="PROSITE" id="PS00211">
    <property type="entry name" value="ABC_TRANSPORTER_1"/>
    <property type="match status" value="1"/>
</dbReference>
<dbReference type="SUPFAM" id="SSF50331">
    <property type="entry name" value="MOP-like"/>
    <property type="match status" value="1"/>
</dbReference>
<dbReference type="InterPro" id="IPR013611">
    <property type="entry name" value="Transp-assoc_OB_typ2"/>
</dbReference>
<evidence type="ECO:0000256" key="3">
    <source>
        <dbReference type="ARBA" id="ARBA00022840"/>
    </source>
</evidence>
<keyword evidence="3 6" id="KW-0067">ATP-binding</keyword>
<evidence type="ECO:0000313" key="7">
    <source>
        <dbReference type="Proteomes" id="UP001152519"/>
    </source>
</evidence>
<dbReference type="PANTHER" id="PTHR42781:SF4">
    <property type="entry name" value="SPERMIDINE_PUTRESCINE IMPORT ATP-BINDING PROTEIN POTA"/>
    <property type="match status" value="1"/>
</dbReference>
<dbReference type="EMBL" id="CAJSLV010000114">
    <property type="protein sequence ID" value="CAG6398978.1"/>
    <property type="molecule type" value="Genomic_DNA"/>
</dbReference>
<evidence type="ECO:0000313" key="6">
    <source>
        <dbReference type="EMBL" id="CAG6398978.1"/>
    </source>
</evidence>
<dbReference type="SMART" id="SM00382">
    <property type="entry name" value="AAA"/>
    <property type="match status" value="1"/>
</dbReference>
<dbReference type="RefSeq" id="WP_251501091.1">
    <property type="nucleotide sequence ID" value="NZ_CAJSLV010000114.1"/>
</dbReference>
<dbReference type="FunFam" id="3.40.50.300:FF:000042">
    <property type="entry name" value="Maltose/maltodextrin ABC transporter, ATP-binding protein"/>
    <property type="match status" value="1"/>
</dbReference>
<dbReference type="InterPro" id="IPR003439">
    <property type="entry name" value="ABC_transporter-like_ATP-bd"/>
</dbReference>
<proteinExistence type="predicted"/>
<gene>
    <name evidence="6" type="primary">potA</name>
    <name evidence="6" type="ORF">SCOCK_80133</name>
</gene>
<dbReference type="SUPFAM" id="SSF52540">
    <property type="entry name" value="P-loop containing nucleoside triphosphate hydrolases"/>
    <property type="match status" value="1"/>
</dbReference>
<organism evidence="6 7">
    <name type="scientific">Actinacidiphila cocklensis</name>
    <dbReference type="NCBI Taxonomy" id="887465"/>
    <lineage>
        <taxon>Bacteria</taxon>
        <taxon>Bacillati</taxon>
        <taxon>Actinomycetota</taxon>
        <taxon>Actinomycetes</taxon>
        <taxon>Kitasatosporales</taxon>
        <taxon>Streptomycetaceae</taxon>
        <taxon>Actinacidiphila</taxon>
    </lineage>
</organism>
<dbReference type="GO" id="GO:0005524">
    <property type="term" value="F:ATP binding"/>
    <property type="evidence" value="ECO:0007669"/>
    <property type="project" value="UniProtKB-KW"/>
</dbReference>
<evidence type="ECO:0000259" key="5">
    <source>
        <dbReference type="PROSITE" id="PS50893"/>
    </source>
</evidence>
<feature type="region of interest" description="Disordered" evidence="4">
    <location>
        <begin position="372"/>
        <end position="394"/>
    </location>
</feature>
<feature type="domain" description="ABC transporter" evidence="5">
    <location>
        <begin position="27"/>
        <end position="257"/>
    </location>
</feature>
<dbReference type="Gene3D" id="2.40.50.140">
    <property type="entry name" value="Nucleic acid-binding proteins"/>
    <property type="match status" value="1"/>
</dbReference>
<dbReference type="Pfam" id="PF08402">
    <property type="entry name" value="TOBE_2"/>
    <property type="match status" value="1"/>
</dbReference>
<keyword evidence="1" id="KW-0813">Transport</keyword>
<dbReference type="InterPro" id="IPR003593">
    <property type="entry name" value="AAA+_ATPase"/>
</dbReference>
<dbReference type="Gene3D" id="3.40.50.300">
    <property type="entry name" value="P-loop containing nucleotide triphosphate hydrolases"/>
    <property type="match status" value="1"/>
</dbReference>
<dbReference type="Proteomes" id="UP001152519">
    <property type="component" value="Unassembled WGS sequence"/>
</dbReference>
<keyword evidence="2" id="KW-0547">Nucleotide-binding</keyword>
<dbReference type="GO" id="GO:0140359">
    <property type="term" value="F:ABC-type transporter activity"/>
    <property type="evidence" value="ECO:0007669"/>
    <property type="project" value="UniProtKB-ARBA"/>
</dbReference>
<reference evidence="6" key="1">
    <citation type="submission" date="2021-05" db="EMBL/GenBank/DDBJ databases">
        <authorList>
            <person name="Arsene-Ploetze F."/>
        </authorList>
    </citation>
    <scope>NUCLEOTIDE SEQUENCE</scope>
    <source>
        <strain evidence="6">DSM 42138</strain>
    </source>
</reference>
<dbReference type="Gene3D" id="2.40.50.100">
    <property type="match status" value="1"/>
</dbReference>
<comment type="caution">
    <text evidence="6">The sequence shown here is derived from an EMBL/GenBank/DDBJ whole genome shotgun (WGS) entry which is preliminary data.</text>
</comment>
<evidence type="ECO:0000256" key="2">
    <source>
        <dbReference type="ARBA" id="ARBA00022741"/>
    </source>
</evidence>
<name>A0A9W4DYQ9_9ACTN</name>
<dbReference type="GO" id="GO:0043190">
    <property type="term" value="C:ATP-binding cassette (ABC) transporter complex"/>
    <property type="evidence" value="ECO:0007669"/>
    <property type="project" value="InterPro"/>
</dbReference>
<evidence type="ECO:0000256" key="1">
    <source>
        <dbReference type="ARBA" id="ARBA00022448"/>
    </source>
</evidence>
<dbReference type="InterPro" id="IPR050093">
    <property type="entry name" value="ABC_SmlMolc_Importer"/>
</dbReference>
<dbReference type="InterPro" id="IPR027417">
    <property type="entry name" value="P-loop_NTPase"/>
</dbReference>
<accession>A0A9W4DYQ9</accession>
<sequence length="394" mass="41738">MSTVPDMTDGARTPAAASPAGSQLGELRLRGVSRAYGSYTALHPLDLTIRGGEFVALLGPSGCGKTTALNCLAGLLPLTAGEIVLDGRRVDTVPPEKRGFGMVFQNYALFPHLTVRGNVAFGLKMRGVGRAETTRRVDEVLRLVRLTEQAHKHPGQLSGGQQQRVAIARAIVMEPPLVLMDEPLSNLDAALRLEMRSEIRRIHQEFGLTTVYVTHDQEEALSLADRLVVLEAGRVSQIGTPAELYEHPADPHVAAFMGYRNLLALDVVSVRGSRAVVQRRGLRLTGTLVGGGPVAEGREATVAIRPEDVRVAGPGEQPIAEAVAQIVEYHGRALHVEAVTGDGDRIHLRADGGIRPGDALAVTVDADRALLFPSPGTGPGPDPAGAPGAAEVSR</sequence>
<protein>
    <submittedName>
        <fullName evidence="6">Spermidine/putrescine import ATP-binding protein PotA</fullName>
    </submittedName>
</protein>